<evidence type="ECO:0000313" key="2">
    <source>
        <dbReference type="EMBL" id="GBG72068.1"/>
    </source>
</evidence>
<keyword evidence="3" id="KW-1185">Reference proteome</keyword>
<feature type="signal peptide" evidence="1">
    <location>
        <begin position="1"/>
        <end position="19"/>
    </location>
</feature>
<dbReference type="AlphaFoldDB" id="A0A388KPY7"/>
<dbReference type="EMBL" id="BFEA01000158">
    <property type="protein sequence ID" value="GBG72068.1"/>
    <property type="molecule type" value="Genomic_DNA"/>
</dbReference>
<name>A0A388KPY7_CHABU</name>
<comment type="caution">
    <text evidence="2">The sequence shown here is derived from an EMBL/GenBank/DDBJ whole genome shotgun (WGS) entry which is preliminary data.</text>
</comment>
<reference evidence="2 3" key="1">
    <citation type="journal article" date="2018" name="Cell">
        <title>The Chara Genome: Secondary Complexity and Implications for Plant Terrestrialization.</title>
        <authorList>
            <person name="Nishiyama T."/>
            <person name="Sakayama H."/>
            <person name="Vries J.D."/>
            <person name="Buschmann H."/>
            <person name="Saint-Marcoux D."/>
            <person name="Ullrich K.K."/>
            <person name="Haas F.B."/>
            <person name="Vanderstraeten L."/>
            <person name="Becker D."/>
            <person name="Lang D."/>
            <person name="Vosolsobe S."/>
            <person name="Rombauts S."/>
            <person name="Wilhelmsson P.K.I."/>
            <person name="Janitza P."/>
            <person name="Kern R."/>
            <person name="Heyl A."/>
            <person name="Rumpler F."/>
            <person name="Villalobos L.I.A.C."/>
            <person name="Clay J.M."/>
            <person name="Skokan R."/>
            <person name="Toyoda A."/>
            <person name="Suzuki Y."/>
            <person name="Kagoshima H."/>
            <person name="Schijlen E."/>
            <person name="Tajeshwar N."/>
            <person name="Catarino B."/>
            <person name="Hetherington A.J."/>
            <person name="Saltykova A."/>
            <person name="Bonnot C."/>
            <person name="Breuninger H."/>
            <person name="Symeonidi A."/>
            <person name="Radhakrishnan G.V."/>
            <person name="Van Nieuwerburgh F."/>
            <person name="Deforce D."/>
            <person name="Chang C."/>
            <person name="Karol K.G."/>
            <person name="Hedrich R."/>
            <person name="Ulvskov P."/>
            <person name="Glockner G."/>
            <person name="Delwiche C.F."/>
            <person name="Petrasek J."/>
            <person name="Van de Peer Y."/>
            <person name="Friml J."/>
            <person name="Beilby M."/>
            <person name="Dolan L."/>
            <person name="Kohara Y."/>
            <person name="Sugano S."/>
            <person name="Fujiyama A."/>
            <person name="Delaux P.-M."/>
            <person name="Quint M."/>
            <person name="TheiBen G."/>
            <person name="Hagemann M."/>
            <person name="Harholt J."/>
            <person name="Dunand C."/>
            <person name="Zachgo S."/>
            <person name="Langdale J."/>
            <person name="Maumus F."/>
            <person name="Straeten D.V.D."/>
            <person name="Gould S.B."/>
            <person name="Rensing S.A."/>
        </authorList>
    </citation>
    <scope>NUCLEOTIDE SEQUENCE [LARGE SCALE GENOMIC DNA]</scope>
    <source>
        <strain evidence="2 3">S276</strain>
    </source>
</reference>
<accession>A0A388KPY7</accession>
<organism evidence="2 3">
    <name type="scientific">Chara braunii</name>
    <name type="common">Braun's stonewort</name>
    <dbReference type="NCBI Taxonomy" id="69332"/>
    <lineage>
        <taxon>Eukaryota</taxon>
        <taxon>Viridiplantae</taxon>
        <taxon>Streptophyta</taxon>
        <taxon>Charophyceae</taxon>
        <taxon>Charales</taxon>
        <taxon>Characeae</taxon>
        <taxon>Chara</taxon>
    </lineage>
</organism>
<keyword evidence="1" id="KW-0732">Signal</keyword>
<sequence>MRVPHVVLSVLLALPWVKPLPPPWSEWCPVQAFSEARFGLNAAFTITDGSASQVPFATLVGRSSAILKRSSGCSWLPAQGKTRSVSIQGAVALPRFDHSARIIAPQGGAMGNPAKSASAILKLVPATMRPQRTDLVAAGTWGATAVIGAVWLVQPFDWVKSKLFPPPTKE</sequence>
<evidence type="ECO:0000313" key="3">
    <source>
        <dbReference type="Proteomes" id="UP000265515"/>
    </source>
</evidence>
<protein>
    <submittedName>
        <fullName evidence="2">Uncharacterized protein</fullName>
    </submittedName>
</protein>
<dbReference type="Proteomes" id="UP000265515">
    <property type="component" value="Unassembled WGS sequence"/>
</dbReference>
<gene>
    <name evidence="2" type="ORF">CBR_g11002</name>
</gene>
<evidence type="ECO:0000256" key="1">
    <source>
        <dbReference type="SAM" id="SignalP"/>
    </source>
</evidence>
<dbReference type="Gramene" id="GBG72068">
    <property type="protein sequence ID" value="GBG72068"/>
    <property type="gene ID" value="CBR_g11002"/>
</dbReference>
<proteinExistence type="predicted"/>
<feature type="chain" id="PRO_5017387060" evidence="1">
    <location>
        <begin position="20"/>
        <end position="170"/>
    </location>
</feature>
<dbReference type="OrthoDB" id="97at2759"/>